<dbReference type="Proteomes" id="UP001155059">
    <property type="component" value="Unassembled WGS sequence"/>
</dbReference>
<sequence length="743" mass="81588">MSDDAQRWKEKYLKSIEQQEKLERRWDARLDLLRRGLVRSTLAAEGTDRAVDQCMKEMRDVVRSDDMDAGLAALLPRLEKAVLDSEQRRETRMNQMSSALTALVTQLQALPLPREVSRPLKKFAKQLDSRVGQAREIPLLLGELSGLQGQALSVLDNPEEETNRPGFLQRLFGAREADSQDAVSETPASISTPAAKPSPSASPDDDEDADDVMPAFDPPPDSVPAKPASVTPVPSVMDPLPATTPIQPGIEALPELDPEPEPEPEPEPTPAPPCSTAPEPLAEAPPAAQVTAFVPPVLQPEPVVVASVVEADQAQSPPAEPPAPVAVASPEPTPEALLNPDELLPPSPATEGSTPSVALLDSLPLPAVMAEALAAIDPEQPEEDVLYALPDSPEPSYSSVAKHIESTLLGLLDDLSLPERHRPQAEAMRDRLEHGLNWYELLPILDDLAVLMLAITDSGQHEFETYLKQLNERLESFQNNLQAASEGHAESHSAARAMDNQIREQVDGLQSSVQEAADLDDLKQVLESHLEGLLGTMDQHQKQRDEREREVATRLQSLAERVSSMEQEAQGYREHLEEQRQKALIDPLTGLPNRAAWSERLEHEVSQWQQHGNTLLLAMLDLDHFKRINDNYGHLAGDKVLKIIASVLRKRLRGSDFIARFGGEEFVLLMPNTPWPVGSRLLEALRAAIEACPFHFKGERVTITVSIGVSAFKPGERGDLVIKRADQALYRAKDAGRNRVELG</sequence>
<evidence type="ECO:0000313" key="8">
    <source>
        <dbReference type="EMBL" id="MCK9797026.1"/>
    </source>
</evidence>
<dbReference type="PANTHER" id="PTHR45138">
    <property type="entry name" value="REGULATORY COMPONENTS OF SENSORY TRANSDUCTION SYSTEM"/>
    <property type="match status" value="1"/>
</dbReference>
<dbReference type="Pfam" id="PF00990">
    <property type="entry name" value="GGDEF"/>
    <property type="match status" value="1"/>
</dbReference>
<feature type="compositionally biased region" description="Low complexity" evidence="6">
    <location>
        <begin position="325"/>
        <end position="336"/>
    </location>
</feature>
<gene>
    <name evidence="8" type="ORF">M1B34_04530</name>
</gene>
<dbReference type="AlphaFoldDB" id="A0A9X1YS10"/>
<dbReference type="SUPFAM" id="SSF55073">
    <property type="entry name" value="Nucleotide cyclase"/>
    <property type="match status" value="1"/>
</dbReference>
<evidence type="ECO:0000259" key="7">
    <source>
        <dbReference type="PROSITE" id="PS50887"/>
    </source>
</evidence>
<dbReference type="InterPro" id="IPR000160">
    <property type="entry name" value="GGDEF_dom"/>
</dbReference>
<evidence type="ECO:0000256" key="2">
    <source>
        <dbReference type="ARBA" id="ARBA00004533"/>
    </source>
</evidence>
<dbReference type="RefSeq" id="WP_268264544.1">
    <property type="nucleotide sequence ID" value="NZ_JALQCW010000008.1"/>
</dbReference>
<dbReference type="PANTHER" id="PTHR45138:SF9">
    <property type="entry name" value="DIGUANYLATE CYCLASE DGCM-RELATED"/>
    <property type="match status" value="1"/>
</dbReference>
<feature type="coiled-coil region" evidence="5">
    <location>
        <begin position="460"/>
        <end position="487"/>
    </location>
</feature>
<evidence type="ECO:0000256" key="5">
    <source>
        <dbReference type="SAM" id="Coils"/>
    </source>
</evidence>
<dbReference type="InterPro" id="IPR029787">
    <property type="entry name" value="Nucleotide_cyclase"/>
</dbReference>
<dbReference type="EMBL" id="JALQCW010000008">
    <property type="protein sequence ID" value="MCK9797026.1"/>
    <property type="molecule type" value="Genomic_DNA"/>
</dbReference>
<comment type="caution">
    <text evidence="8">The sequence shown here is derived from an EMBL/GenBank/DDBJ whole genome shotgun (WGS) entry which is preliminary data.</text>
</comment>
<keyword evidence="8" id="KW-0548">Nucleotidyltransferase</keyword>
<keyword evidence="5" id="KW-0175">Coiled coil</keyword>
<protein>
    <recommendedName>
        <fullName evidence="3">diguanylate cyclase</fullName>
        <ecNumber evidence="3">2.7.7.65</ecNumber>
    </recommendedName>
</protein>
<comment type="cofactor">
    <cofactor evidence="1">
        <name>Mg(2+)</name>
        <dbReference type="ChEBI" id="CHEBI:18420"/>
    </cofactor>
</comment>
<dbReference type="InterPro" id="IPR050469">
    <property type="entry name" value="Diguanylate_Cyclase"/>
</dbReference>
<feature type="region of interest" description="Disordered" evidence="6">
    <location>
        <begin position="176"/>
        <end position="288"/>
    </location>
</feature>
<dbReference type="GO" id="GO:0005886">
    <property type="term" value="C:plasma membrane"/>
    <property type="evidence" value="ECO:0007669"/>
    <property type="project" value="UniProtKB-SubCell"/>
</dbReference>
<evidence type="ECO:0000256" key="4">
    <source>
        <dbReference type="ARBA" id="ARBA00034247"/>
    </source>
</evidence>
<dbReference type="Pfam" id="PF20975">
    <property type="entry name" value="DGCcoil"/>
    <property type="match status" value="1"/>
</dbReference>
<organism evidence="8 9">
    <name type="scientific">Pseudomonas morbosilactucae</name>
    <dbReference type="NCBI Taxonomy" id="2938197"/>
    <lineage>
        <taxon>Bacteria</taxon>
        <taxon>Pseudomonadati</taxon>
        <taxon>Pseudomonadota</taxon>
        <taxon>Gammaproteobacteria</taxon>
        <taxon>Pseudomonadales</taxon>
        <taxon>Pseudomonadaceae</taxon>
        <taxon>Pseudomonas</taxon>
    </lineage>
</organism>
<accession>A0A9X1YS10</accession>
<comment type="subcellular location">
    <subcellularLocation>
        <location evidence="2">Cell inner membrane</location>
    </subcellularLocation>
</comment>
<evidence type="ECO:0000313" key="9">
    <source>
        <dbReference type="Proteomes" id="UP001155059"/>
    </source>
</evidence>
<dbReference type="EC" id="2.7.7.65" evidence="3"/>
<reference evidence="8 9" key="2">
    <citation type="journal article" date="2023" name="Plant Pathol.">
        <title>Dismantling and reorganizing Pseudomonas marginalis sensu#lato.</title>
        <authorList>
            <person name="Sawada H."/>
            <person name="Fujikawa T."/>
            <person name="Satou M."/>
        </authorList>
    </citation>
    <scope>NUCLEOTIDE SEQUENCE [LARGE SCALE GENOMIC DNA]</scope>
    <source>
        <strain evidence="8 9">MAFF 302030</strain>
    </source>
</reference>
<dbReference type="InterPro" id="IPR043128">
    <property type="entry name" value="Rev_trsase/Diguanyl_cyclase"/>
</dbReference>
<dbReference type="SMART" id="SM00267">
    <property type="entry name" value="GGDEF"/>
    <property type="match status" value="1"/>
</dbReference>
<feature type="domain" description="GGDEF" evidence="7">
    <location>
        <begin position="613"/>
        <end position="743"/>
    </location>
</feature>
<dbReference type="InterPro" id="IPR048516">
    <property type="entry name" value="DGCcoil"/>
</dbReference>
<feature type="compositionally biased region" description="Acidic residues" evidence="6">
    <location>
        <begin position="254"/>
        <end position="266"/>
    </location>
</feature>
<name>A0A9X1YS10_9PSED</name>
<dbReference type="NCBIfam" id="TIGR00254">
    <property type="entry name" value="GGDEF"/>
    <property type="match status" value="1"/>
</dbReference>
<evidence type="ECO:0000256" key="1">
    <source>
        <dbReference type="ARBA" id="ARBA00001946"/>
    </source>
</evidence>
<keyword evidence="8" id="KW-0808">Transferase</keyword>
<feature type="compositionally biased region" description="Low complexity" evidence="6">
    <location>
        <begin position="276"/>
        <end position="288"/>
    </location>
</feature>
<feature type="compositionally biased region" description="Low complexity" evidence="6">
    <location>
        <begin position="187"/>
        <end position="202"/>
    </location>
</feature>
<proteinExistence type="predicted"/>
<dbReference type="Gene3D" id="3.30.70.270">
    <property type="match status" value="1"/>
</dbReference>
<dbReference type="GO" id="GO:0052621">
    <property type="term" value="F:diguanylate cyclase activity"/>
    <property type="evidence" value="ECO:0007669"/>
    <property type="project" value="UniProtKB-EC"/>
</dbReference>
<evidence type="ECO:0000256" key="3">
    <source>
        <dbReference type="ARBA" id="ARBA00012528"/>
    </source>
</evidence>
<dbReference type="GO" id="GO:0043709">
    <property type="term" value="P:cell adhesion involved in single-species biofilm formation"/>
    <property type="evidence" value="ECO:0007669"/>
    <property type="project" value="TreeGrafter"/>
</dbReference>
<feature type="region of interest" description="Disordered" evidence="6">
    <location>
        <begin position="312"/>
        <end position="355"/>
    </location>
</feature>
<comment type="catalytic activity">
    <reaction evidence="4">
        <text>2 GTP = 3',3'-c-di-GMP + 2 diphosphate</text>
        <dbReference type="Rhea" id="RHEA:24898"/>
        <dbReference type="ChEBI" id="CHEBI:33019"/>
        <dbReference type="ChEBI" id="CHEBI:37565"/>
        <dbReference type="ChEBI" id="CHEBI:58805"/>
        <dbReference type="EC" id="2.7.7.65"/>
    </reaction>
</comment>
<dbReference type="CDD" id="cd01949">
    <property type="entry name" value="GGDEF"/>
    <property type="match status" value="1"/>
</dbReference>
<dbReference type="FunFam" id="3.30.70.270:FF:000001">
    <property type="entry name" value="Diguanylate cyclase domain protein"/>
    <property type="match status" value="1"/>
</dbReference>
<reference evidence="8 9" key="1">
    <citation type="journal article" date="2022" name="Int. J. Syst. Evol. Microbiol.">
        <title>Pseudomonas aegrilactucae sp. nov. and Pseudomonas morbosilactucae sp. nov., pathogens causing bacterial rot of lettuce in Japan.</title>
        <authorList>
            <person name="Sawada H."/>
            <person name="Fujikawa T."/>
            <person name="Satou M."/>
        </authorList>
    </citation>
    <scope>NUCLEOTIDE SEQUENCE [LARGE SCALE GENOMIC DNA]</scope>
    <source>
        <strain evidence="8 9">MAFF 302030</strain>
    </source>
</reference>
<dbReference type="PROSITE" id="PS50887">
    <property type="entry name" value="GGDEF"/>
    <property type="match status" value="1"/>
</dbReference>
<dbReference type="GO" id="GO:1902201">
    <property type="term" value="P:negative regulation of bacterial-type flagellum-dependent cell motility"/>
    <property type="evidence" value="ECO:0007669"/>
    <property type="project" value="TreeGrafter"/>
</dbReference>
<evidence type="ECO:0000256" key="6">
    <source>
        <dbReference type="SAM" id="MobiDB-lite"/>
    </source>
</evidence>
<feature type="coiled-coil region" evidence="5">
    <location>
        <begin position="530"/>
        <end position="582"/>
    </location>
</feature>